<proteinExistence type="predicted"/>
<protein>
    <submittedName>
        <fullName evidence="1">Uncharacterized protein</fullName>
    </submittedName>
</protein>
<dbReference type="InParanoid" id="A0A1X7ULR6"/>
<dbReference type="EnsemblMetazoa" id="Aqu2.1.28606_001">
    <property type="protein sequence ID" value="Aqu2.1.28606_001"/>
    <property type="gene ID" value="Aqu2.1.28606"/>
</dbReference>
<accession>A0A1X7ULR6</accession>
<name>A0A1X7ULR6_AMPQE</name>
<evidence type="ECO:0000313" key="1">
    <source>
        <dbReference type="EnsemblMetazoa" id="Aqu2.1.28606_001"/>
    </source>
</evidence>
<reference evidence="1" key="1">
    <citation type="submission" date="2017-05" db="UniProtKB">
        <authorList>
            <consortium name="EnsemblMetazoa"/>
        </authorList>
    </citation>
    <scope>IDENTIFICATION</scope>
</reference>
<dbReference type="AlphaFoldDB" id="A0A1X7ULR6"/>
<organism evidence="1">
    <name type="scientific">Amphimedon queenslandica</name>
    <name type="common">Sponge</name>
    <dbReference type="NCBI Taxonomy" id="400682"/>
    <lineage>
        <taxon>Eukaryota</taxon>
        <taxon>Metazoa</taxon>
        <taxon>Porifera</taxon>
        <taxon>Demospongiae</taxon>
        <taxon>Heteroscleromorpha</taxon>
        <taxon>Haplosclerida</taxon>
        <taxon>Niphatidae</taxon>
        <taxon>Amphimedon</taxon>
    </lineage>
</organism>
<sequence length="32" mass="4026">HNISTCIHTRIKYNKENSLFFFFDEIWLMTLY</sequence>